<sequence length="650" mass="67999">MRSTSTATALAVLFSSVALGVVAAGPASAATVLVAAPGGIVADAALQRVFVGDASAGKIQAADYTGALVDSVSGLGRVSDLAVSDDGATLYAAVQDLHEIVALNAATLDVKTRYTVPTNTGPRYVAFAGGKVWFTYGDQWDGDLGSVDPAVDPTGESDPVAMAQFPTEGTSPGLWGPALLDTDPNQPGVLAVGQTGISSDSMAVVDVSGAAPQLTAWSGLDYALNNGTRDFDLVPGARQVLVNGTDRDAYANGKFTPAGSYPAGRRADIAPNGLVAQVNGADLAVYRPGAAAPLRTYTTGPAGTQDTLDLTWAPDSSRIFAITGPENDYALQVFTAPTVNTPTLTVDAPAKATRTKPLTVTGKLTADELPSGTELQVVRTDLDSPNGHVLPSVTVDADGTYSFTNSPPAGGTVTYKVSYAGDAEHTPAVASAKVEVSRTTPALTLNNNKKTYEYGKDVSFTAHLGATYKNRTVEIWVDPYGTDRPKKLLKTGKVNSAGNLSATVDMTRDMVVTAAFKGDARYSPRTVKSVAYGKARVSTAVSKHYKTGRIGSLSYYWFHKNTDPVLTTTMNYYPGRKQRFELQVLYQGTWYATYSEYFAVAANGKSAVRLGAPGESGIKARVRSVYADGASGDNVNSTAAGAWKYLYFSN</sequence>
<proteinExistence type="predicted"/>
<keyword evidence="1" id="KW-0732">Signal</keyword>
<dbReference type="RefSeq" id="WP_164312117.1">
    <property type="nucleotide sequence ID" value="NZ_JAAGLU010000002.1"/>
</dbReference>
<dbReference type="SUPFAM" id="SSF50974">
    <property type="entry name" value="Nitrous oxide reductase, N-terminal domain"/>
    <property type="match status" value="1"/>
</dbReference>
<feature type="signal peptide" evidence="1">
    <location>
        <begin position="1"/>
        <end position="29"/>
    </location>
</feature>
<gene>
    <name evidence="2" type="ORF">G3I71_01915</name>
</gene>
<organism evidence="2">
    <name type="scientific">Streptomyces sp. SID12501</name>
    <dbReference type="NCBI Taxonomy" id="2706042"/>
    <lineage>
        <taxon>Bacteria</taxon>
        <taxon>Bacillati</taxon>
        <taxon>Actinomycetota</taxon>
        <taxon>Actinomycetes</taxon>
        <taxon>Kitasatosporales</taxon>
        <taxon>Streptomycetaceae</taxon>
        <taxon>Streptomyces</taxon>
    </lineage>
</organism>
<dbReference type="InterPro" id="IPR015943">
    <property type="entry name" value="WD40/YVTN_repeat-like_dom_sf"/>
</dbReference>
<evidence type="ECO:0000313" key="2">
    <source>
        <dbReference type="EMBL" id="NEC84647.1"/>
    </source>
</evidence>
<accession>A0A6B3BDY1</accession>
<dbReference type="SUPFAM" id="SSF63829">
    <property type="entry name" value="Calcium-dependent phosphotriesterase"/>
    <property type="match status" value="1"/>
</dbReference>
<reference evidence="2" key="1">
    <citation type="submission" date="2020-01" db="EMBL/GenBank/DDBJ databases">
        <title>Insect and environment-associated Actinomycetes.</title>
        <authorList>
            <person name="Currrie C."/>
            <person name="Chevrette M."/>
            <person name="Carlson C."/>
            <person name="Stubbendieck R."/>
            <person name="Wendt-Pienkowski E."/>
        </authorList>
    </citation>
    <scope>NUCLEOTIDE SEQUENCE</scope>
    <source>
        <strain evidence="2">SID12501</strain>
    </source>
</reference>
<feature type="chain" id="PRO_5025565190" evidence="1">
    <location>
        <begin position="30"/>
        <end position="650"/>
    </location>
</feature>
<protein>
    <submittedName>
        <fullName evidence="2">Ig-like domain repeat protein</fullName>
    </submittedName>
</protein>
<dbReference type="AlphaFoldDB" id="A0A6B3BDY1"/>
<evidence type="ECO:0000256" key="1">
    <source>
        <dbReference type="SAM" id="SignalP"/>
    </source>
</evidence>
<comment type="caution">
    <text evidence="2">The sequence shown here is derived from an EMBL/GenBank/DDBJ whole genome shotgun (WGS) entry which is preliminary data.</text>
</comment>
<name>A0A6B3BDY1_9ACTN</name>
<dbReference type="EMBL" id="JAAGLU010000002">
    <property type="protein sequence ID" value="NEC84647.1"/>
    <property type="molecule type" value="Genomic_DNA"/>
</dbReference>
<dbReference type="InterPro" id="IPR011045">
    <property type="entry name" value="N2O_reductase_N"/>
</dbReference>
<dbReference type="Gene3D" id="2.130.10.10">
    <property type="entry name" value="YVTN repeat-like/Quinoprotein amine dehydrogenase"/>
    <property type="match status" value="1"/>
</dbReference>